<dbReference type="EMBL" id="JBBKZV010000044">
    <property type="protein sequence ID" value="MEJ8826909.1"/>
    <property type="molecule type" value="Genomic_DNA"/>
</dbReference>
<gene>
    <name evidence="1" type="ORF">WKW80_33750</name>
</gene>
<comment type="caution">
    <text evidence="1">The sequence shown here is derived from an EMBL/GenBank/DDBJ whole genome shotgun (WGS) entry which is preliminary data.</text>
</comment>
<evidence type="ECO:0000313" key="2">
    <source>
        <dbReference type="Proteomes" id="UP001363010"/>
    </source>
</evidence>
<dbReference type="RefSeq" id="WP_340367943.1">
    <property type="nucleotide sequence ID" value="NZ_JBBKZV010000044.1"/>
</dbReference>
<protein>
    <submittedName>
        <fullName evidence="1">Nickel-binding protein</fullName>
    </submittedName>
</protein>
<sequence>MTDVVVERRLSQPVTDTEMRGIAAILGSCLGIHRVTWCASLLATDGSEMFCHFRAADAESVRIAMRQSGAPPGDAWACRVQDAAGLRDDELAAVKAVVAHAFAEPAVFGARELQGAIDAGCFQRHGVRLLRSYLSADGLRMIGLYQAPDAESIRVAQREAGLSVDRVVPVRRYAP</sequence>
<proteinExistence type="predicted"/>
<accession>A0ABU8WBR1</accession>
<dbReference type="Gene3D" id="3.30.70.3090">
    <property type="entry name" value="ORF SCO4226, nickel-binding ferredoxin-like monomer"/>
    <property type="match status" value="1"/>
</dbReference>
<keyword evidence="2" id="KW-1185">Reference proteome</keyword>
<dbReference type="Proteomes" id="UP001363010">
    <property type="component" value="Unassembled WGS sequence"/>
</dbReference>
<dbReference type="Pfam" id="PF14026">
    <property type="entry name" value="SCO4226-like"/>
    <property type="match status" value="2"/>
</dbReference>
<dbReference type="InterPro" id="IPR025336">
    <property type="entry name" value="SCO4226-like"/>
</dbReference>
<reference evidence="1 2" key="1">
    <citation type="submission" date="2024-03" db="EMBL/GenBank/DDBJ databases">
        <title>Novel species of the genus Variovorax.</title>
        <authorList>
            <person name="Liu Q."/>
            <person name="Xin Y.-H."/>
        </authorList>
    </citation>
    <scope>NUCLEOTIDE SEQUENCE [LARGE SCALE GENOMIC DNA]</scope>
    <source>
        <strain evidence="1 2">KACC 18501</strain>
    </source>
</reference>
<organism evidence="1 2">
    <name type="scientific">Variovorax humicola</name>
    <dbReference type="NCBI Taxonomy" id="1769758"/>
    <lineage>
        <taxon>Bacteria</taxon>
        <taxon>Pseudomonadati</taxon>
        <taxon>Pseudomonadota</taxon>
        <taxon>Betaproteobacteria</taxon>
        <taxon>Burkholderiales</taxon>
        <taxon>Comamonadaceae</taxon>
        <taxon>Variovorax</taxon>
    </lineage>
</organism>
<evidence type="ECO:0000313" key="1">
    <source>
        <dbReference type="EMBL" id="MEJ8826909.1"/>
    </source>
</evidence>
<name>A0ABU8WBR1_9BURK</name>
<dbReference type="InterPro" id="IPR042557">
    <property type="entry name" value="SCO4226"/>
</dbReference>